<comment type="caution">
    <text evidence="1">The sequence shown here is derived from an EMBL/GenBank/DDBJ whole genome shotgun (WGS) entry which is preliminary data.</text>
</comment>
<dbReference type="RefSeq" id="WP_147048978.1">
    <property type="nucleotide sequence ID" value="NZ_BJZV01000054.1"/>
</dbReference>
<name>A0A512JRV1_9HYPH</name>
<sequence>MLAIDASILSPEPGKPEYRACRLTASDSIEGVEYINAASDEMAARLAAMIANGHGIDLWDRTRFLGSFPPLHVRAAGAKG</sequence>
<accession>A0A512JRV1</accession>
<dbReference type="OrthoDB" id="7998642at2"/>
<organism evidence="1 2">
    <name type="scientific">Methylobacterium gnaphalii</name>
    <dbReference type="NCBI Taxonomy" id="1010610"/>
    <lineage>
        <taxon>Bacteria</taxon>
        <taxon>Pseudomonadati</taxon>
        <taxon>Pseudomonadota</taxon>
        <taxon>Alphaproteobacteria</taxon>
        <taxon>Hyphomicrobiales</taxon>
        <taxon>Methylobacteriaceae</taxon>
        <taxon>Methylobacterium</taxon>
    </lineage>
</organism>
<dbReference type="AlphaFoldDB" id="A0A512JRV1"/>
<keyword evidence="2" id="KW-1185">Reference proteome</keyword>
<reference evidence="1 2" key="1">
    <citation type="submission" date="2019-07" db="EMBL/GenBank/DDBJ databases">
        <title>Whole genome shotgun sequence of Methylobacterium gnaphalii NBRC 107716.</title>
        <authorList>
            <person name="Hosoyama A."/>
            <person name="Uohara A."/>
            <person name="Ohji S."/>
            <person name="Ichikawa N."/>
        </authorList>
    </citation>
    <scope>NUCLEOTIDE SEQUENCE [LARGE SCALE GENOMIC DNA]</scope>
    <source>
        <strain evidence="1 2">NBRC 107716</strain>
    </source>
</reference>
<dbReference type="Proteomes" id="UP000321750">
    <property type="component" value="Unassembled WGS sequence"/>
</dbReference>
<gene>
    <name evidence="1" type="ORF">MGN01_44770</name>
</gene>
<proteinExistence type="predicted"/>
<protein>
    <submittedName>
        <fullName evidence="1">Uncharacterized protein</fullName>
    </submittedName>
</protein>
<evidence type="ECO:0000313" key="1">
    <source>
        <dbReference type="EMBL" id="GEP12632.1"/>
    </source>
</evidence>
<dbReference type="EMBL" id="BJZV01000054">
    <property type="protein sequence ID" value="GEP12632.1"/>
    <property type="molecule type" value="Genomic_DNA"/>
</dbReference>
<evidence type="ECO:0000313" key="2">
    <source>
        <dbReference type="Proteomes" id="UP000321750"/>
    </source>
</evidence>